<dbReference type="GO" id="GO:0046872">
    <property type="term" value="F:metal ion binding"/>
    <property type="evidence" value="ECO:0007669"/>
    <property type="project" value="UniProtKB-KW"/>
</dbReference>
<proteinExistence type="predicted"/>
<feature type="compositionally biased region" description="Low complexity" evidence="5">
    <location>
        <begin position="330"/>
        <end position="364"/>
    </location>
</feature>
<dbReference type="Gene3D" id="3.40.50.1980">
    <property type="entry name" value="Nitrogenase molybdenum iron protein domain"/>
    <property type="match status" value="2"/>
</dbReference>
<evidence type="ECO:0000256" key="6">
    <source>
        <dbReference type="SAM" id="SignalP"/>
    </source>
</evidence>
<evidence type="ECO:0000256" key="2">
    <source>
        <dbReference type="ARBA" id="ARBA00022448"/>
    </source>
</evidence>
<reference evidence="7 8" key="1">
    <citation type="journal article" date="2017" name="BMC Genomics">
        <title>Comparative genomic and phylogenomic analyses of the Bifidobacteriaceae family.</title>
        <authorList>
            <person name="Lugli G.A."/>
            <person name="Milani C."/>
            <person name="Turroni F."/>
            <person name="Duranti S."/>
            <person name="Mancabelli L."/>
            <person name="Mangifesta M."/>
            <person name="Ferrario C."/>
            <person name="Modesto M."/>
            <person name="Mattarelli P."/>
            <person name="Jiri K."/>
            <person name="van Sinderen D."/>
            <person name="Ventura M."/>
        </authorList>
    </citation>
    <scope>NUCLEOTIDE SEQUENCE [LARGE SCALE GENOMIC DNA]</scope>
    <source>
        <strain evidence="7 8">DSM 100216</strain>
    </source>
</reference>
<keyword evidence="4 6" id="KW-0732">Signal</keyword>
<accession>A0A261GC42</accession>
<dbReference type="GO" id="GO:0030313">
    <property type="term" value="C:cell envelope"/>
    <property type="evidence" value="ECO:0007669"/>
    <property type="project" value="UniProtKB-SubCell"/>
</dbReference>
<dbReference type="GO" id="GO:0030001">
    <property type="term" value="P:metal ion transport"/>
    <property type="evidence" value="ECO:0007669"/>
    <property type="project" value="InterPro"/>
</dbReference>
<dbReference type="EMBL" id="MWWZ01000004">
    <property type="protein sequence ID" value="OZG68990.1"/>
    <property type="molecule type" value="Genomic_DNA"/>
</dbReference>
<name>A0A261GC42_9BIFI</name>
<keyword evidence="2" id="KW-0813">Transport</keyword>
<sequence>MMTKAFRNGFTRVMAVVAATAMLAGGAACGTTAADPSSGDRNASEVPTPNAPIQVVASVNQWGALAAQIGGDDVQVTSILSSTAVDAHDFEPQTADMTSLSTADVVVANGAGYDSWAAKNLGKSTTLVSAAQMVGAMEGDNPHLWFSRDARIAMAEELANEFSKQRPEQKDEFAARLKEFKAQEQELDDWMSDWMSSYTSGSAKPTYAATEAVAYYLMSDLGFEDLTPEGYAQAAAAEGEVAAADLQDFQELIESRGIDLLINNTQSASDATNMLTGTAGRSEVPVVDISEQMPEDAETLTDWIFSLVKQIASAVDPEYEGLLECVADADGTTDAGTQDGVSDGAESDGSGDSSSVCGTAGSSGDDADAGDDGDSGDASSTEGQTDPGK</sequence>
<feature type="compositionally biased region" description="Acidic residues" evidence="5">
    <location>
        <begin position="365"/>
        <end position="375"/>
    </location>
</feature>
<gene>
    <name evidence="7" type="ORF">BEUL_0396</name>
</gene>
<dbReference type="PANTHER" id="PTHR42953">
    <property type="entry name" value="HIGH-AFFINITY ZINC UPTAKE SYSTEM PROTEIN ZNUA-RELATED"/>
    <property type="match status" value="1"/>
</dbReference>
<feature type="region of interest" description="Disordered" evidence="5">
    <location>
        <begin position="330"/>
        <end position="389"/>
    </location>
</feature>
<comment type="subcellular location">
    <subcellularLocation>
        <location evidence="1">Cell envelope</location>
    </subcellularLocation>
</comment>
<feature type="signal peptide" evidence="6">
    <location>
        <begin position="1"/>
        <end position="33"/>
    </location>
</feature>
<dbReference type="Proteomes" id="UP000216057">
    <property type="component" value="Unassembled WGS sequence"/>
</dbReference>
<dbReference type="PANTHER" id="PTHR42953:SF1">
    <property type="entry name" value="METAL-BINDING PROTEIN HI_0362-RELATED"/>
    <property type="match status" value="1"/>
</dbReference>
<evidence type="ECO:0000256" key="4">
    <source>
        <dbReference type="ARBA" id="ARBA00022729"/>
    </source>
</evidence>
<organism evidence="7 8">
    <name type="scientific">Bifidobacterium eulemuris</name>
    <dbReference type="NCBI Taxonomy" id="1765219"/>
    <lineage>
        <taxon>Bacteria</taxon>
        <taxon>Bacillati</taxon>
        <taxon>Actinomycetota</taxon>
        <taxon>Actinomycetes</taxon>
        <taxon>Bifidobacteriales</taxon>
        <taxon>Bifidobacteriaceae</taxon>
        <taxon>Bifidobacterium</taxon>
    </lineage>
</organism>
<dbReference type="AlphaFoldDB" id="A0A261GC42"/>
<evidence type="ECO:0000256" key="1">
    <source>
        <dbReference type="ARBA" id="ARBA00004196"/>
    </source>
</evidence>
<dbReference type="InterPro" id="IPR006127">
    <property type="entry name" value="ZnuA-like"/>
</dbReference>
<dbReference type="InterPro" id="IPR050492">
    <property type="entry name" value="Bact_metal-bind_prot9"/>
</dbReference>
<dbReference type="PROSITE" id="PS51257">
    <property type="entry name" value="PROKAR_LIPOPROTEIN"/>
    <property type="match status" value="1"/>
</dbReference>
<evidence type="ECO:0000256" key="5">
    <source>
        <dbReference type="SAM" id="MobiDB-lite"/>
    </source>
</evidence>
<dbReference type="Pfam" id="PF01297">
    <property type="entry name" value="ZnuA"/>
    <property type="match status" value="1"/>
</dbReference>
<evidence type="ECO:0000313" key="7">
    <source>
        <dbReference type="EMBL" id="OZG68990.1"/>
    </source>
</evidence>
<feature type="chain" id="PRO_5013374455" evidence="6">
    <location>
        <begin position="34"/>
        <end position="389"/>
    </location>
</feature>
<evidence type="ECO:0000313" key="8">
    <source>
        <dbReference type="Proteomes" id="UP000216057"/>
    </source>
</evidence>
<keyword evidence="3" id="KW-0479">Metal-binding</keyword>
<comment type="caution">
    <text evidence="7">The sequence shown here is derived from an EMBL/GenBank/DDBJ whole genome shotgun (WGS) entry which is preliminary data.</text>
</comment>
<evidence type="ECO:0000256" key="3">
    <source>
        <dbReference type="ARBA" id="ARBA00022723"/>
    </source>
</evidence>
<dbReference type="SUPFAM" id="SSF53807">
    <property type="entry name" value="Helical backbone' metal receptor"/>
    <property type="match status" value="1"/>
</dbReference>
<protein>
    <submittedName>
        <fullName evidence="7">ABC transporter substrate-binding protein</fullName>
    </submittedName>
</protein>